<evidence type="ECO:0000313" key="2">
    <source>
        <dbReference type="EMBL" id="KAL3792204.1"/>
    </source>
</evidence>
<gene>
    <name evidence="2" type="ORF">ACHAW5_004079</name>
</gene>
<proteinExistence type="predicted"/>
<feature type="region of interest" description="Disordered" evidence="1">
    <location>
        <begin position="204"/>
        <end position="242"/>
    </location>
</feature>
<sequence>MGNDDDDGGDGGVDSYAMIDLPPYSDVLADEIRNFMNRRAARDDDDVEVDAAPPAGHDVDDVDNVDGGGGTKRTKKKTTTTTTAMTGRRGNLDVILITSRQCIHYDASPGVYVTRRSDLTRWKVAFPGANVVMYRLDVPRECRDGVTQALDGYGPWGYNEVDGGCHDDHIDDIEGDRSAGRRRGMFVETGRPLTIEEWDDDTKSRVLTRGEFPPDDNEATAAGGEGDVDDDDDGDSSRYSPEAIRRREEAYRLLAMSSALSLIDDYIDRFRVILPARGDAVFLDLDTETRRRELMESVGLYKKISDIYARLGIVE</sequence>
<evidence type="ECO:0000256" key="1">
    <source>
        <dbReference type="SAM" id="MobiDB-lite"/>
    </source>
</evidence>
<dbReference type="Proteomes" id="UP001530315">
    <property type="component" value="Unassembled WGS sequence"/>
</dbReference>
<reference evidence="2 3" key="1">
    <citation type="submission" date="2024-10" db="EMBL/GenBank/DDBJ databases">
        <title>Updated reference genomes for cyclostephanoid diatoms.</title>
        <authorList>
            <person name="Roberts W.R."/>
            <person name="Alverson A.J."/>
        </authorList>
    </citation>
    <scope>NUCLEOTIDE SEQUENCE [LARGE SCALE GENOMIC DNA]</scope>
    <source>
        <strain evidence="2 3">AJA276-08</strain>
    </source>
</reference>
<name>A0ABD3PVR3_9STRA</name>
<feature type="region of interest" description="Disordered" evidence="1">
    <location>
        <begin position="41"/>
        <end position="78"/>
    </location>
</feature>
<evidence type="ECO:0000313" key="3">
    <source>
        <dbReference type="Proteomes" id="UP001530315"/>
    </source>
</evidence>
<dbReference type="EMBL" id="JALLAZ020000562">
    <property type="protein sequence ID" value="KAL3792204.1"/>
    <property type="molecule type" value="Genomic_DNA"/>
</dbReference>
<keyword evidence="3" id="KW-1185">Reference proteome</keyword>
<organism evidence="2 3">
    <name type="scientific">Stephanodiscus triporus</name>
    <dbReference type="NCBI Taxonomy" id="2934178"/>
    <lineage>
        <taxon>Eukaryota</taxon>
        <taxon>Sar</taxon>
        <taxon>Stramenopiles</taxon>
        <taxon>Ochrophyta</taxon>
        <taxon>Bacillariophyta</taxon>
        <taxon>Coscinodiscophyceae</taxon>
        <taxon>Thalassiosirophycidae</taxon>
        <taxon>Stephanodiscales</taxon>
        <taxon>Stephanodiscaceae</taxon>
        <taxon>Stephanodiscus</taxon>
    </lineage>
</organism>
<comment type="caution">
    <text evidence="2">The sequence shown here is derived from an EMBL/GenBank/DDBJ whole genome shotgun (WGS) entry which is preliminary data.</text>
</comment>
<protein>
    <submittedName>
        <fullName evidence="2">Uncharacterized protein</fullName>
    </submittedName>
</protein>
<accession>A0ABD3PVR3</accession>
<dbReference type="AlphaFoldDB" id="A0ABD3PVR3"/>